<proteinExistence type="predicted"/>
<feature type="coiled-coil region" evidence="1">
    <location>
        <begin position="740"/>
        <end position="777"/>
    </location>
</feature>
<dbReference type="STRING" id="53326.A0A016U089"/>
<dbReference type="PANTHER" id="PTHR16124">
    <property type="entry name" value="MIS18-BINDING PROTEIN 1"/>
    <property type="match status" value="1"/>
</dbReference>
<feature type="region of interest" description="Disordered" evidence="2">
    <location>
        <begin position="1166"/>
        <end position="1192"/>
    </location>
</feature>
<dbReference type="Proteomes" id="UP000024635">
    <property type="component" value="Unassembled WGS sequence"/>
</dbReference>
<evidence type="ECO:0000313" key="5">
    <source>
        <dbReference type="Proteomes" id="UP000024635"/>
    </source>
</evidence>
<feature type="region of interest" description="Disordered" evidence="2">
    <location>
        <begin position="782"/>
        <end position="835"/>
    </location>
</feature>
<dbReference type="InterPro" id="IPR039110">
    <property type="entry name" value="KNL2-like"/>
</dbReference>
<feature type="compositionally biased region" description="Basic residues" evidence="2">
    <location>
        <begin position="808"/>
        <end position="826"/>
    </location>
</feature>
<dbReference type="AlphaFoldDB" id="A0A016U089"/>
<feature type="region of interest" description="Disordered" evidence="2">
    <location>
        <begin position="198"/>
        <end position="272"/>
    </location>
</feature>
<dbReference type="OrthoDB" id="2195551at2759"/>
<keyword evidence="5" id="KW-1185">Reference proteome</keyword>
<feature type="compositionally biased region" description="Low complexity" evidence="2">
    <location>
        <begin position="206"/>
        <end position="217"/>
    </location>
</feature>
<comment type="caution">
    <text evidence="4">The sequence shown here is derived from an EMBL/GenBank/DDBJ whole genome shotgun (WGS) entry which is preliminary data.</text>
</comment>
<feature type="compositionally biased region" description="Acidic residues" evidence="2">
    <location>
        <begin position="1170"/>
        <end position="1192"/>
    </location>
</feature>
<evidence type="ECO:0000256" key="1">
    <source>
        <dbReference type="SAM" id="Coils"/>
    </source>
</evidence>
<name>A0A016U089_9BILA</name>
<feature type="compositionally biased region" description="Basic residues" evidence="2">
    <location>
        <begin position="872"/>
        <end position="885"/>
    </location>
</feature>
<feature type="region of interest" description="Disordered" evidence="2">
    <location>
        <begin position="855"/>
        <end position="920"/>
    </location>
</feature>
<keyword evidence="1" id="KW-0175">Coiled coil</keyword>
<dbReference type="Pfam" id="PF09133">
    <property type="entry name" value="SANTA"/>
    <property type="match status" value="2"/>
</dbReference>
<feature type="compositionally biased region" description="Acidic residues" evidence="2">
    <location>
        <begin position="893"/>
        <end position="909"/>
    </location>
</feature>
<feature type="compositionally biased region" description="Low complexity" evidence="2">
    <location>
        <begin position="586"/>
        <end position="599"/>
    </location>
</feature>
<dbReference type="Gene3D" id="1.10.10.60">
    <property type="entry name" value="Homeodomain-like"/>
    <property type="match status" value="1"/>
</dbReference>
<dbReference type="SMART" id="SM00717">
    <property type="entry name" value="SANT"/>
    <property type="match status" value="1"/>
</dbReference>
<protein>
    <recommendedName>
        <fullName evidence="3">Myb-like domain-containing protein</fullName>
    </recommendedName>
</protein>
<dbReference type="PANTHER" id="PTHR16124:SF3">
    <property type="entry name" value="MIS18-BINDING PROTEIN 1"/>
    <property type="match status" value="1"/>
</dbReference>
<feature type="region of interest" description="Disordered" evidence="2">
    <location>
        <begin position="162"/>
        <end position="181"/>
    </location>
</feature>
<gene>
    <name evidence="4" type="primary">Acey_s0064.g3501</name>
    <name evidence="4" type="ORF">Y032_0064g3501</name>
</gene>
<sequence>MGRRYRHPLYLPTANTSRNTFRFSVMHPGTRSYTMRFIQFIDVEDIESFGVCVEGYRPNDETETVLRNWHSTAISKRITPSLLHSCSGSVYELRGSIDRELARQYGYPPELVELFLNGFPENWKSILKEYFYVVKTTNPMNASHYFSSIARRRSLNTVRGRNLLSGGRESSTSKLRSERLSILPASTTLPVPIAEEIEADDEQKENSMLNSSSLSSKKTPKSNDGISRLGTRRSPRIREILSRSGLKDVKNAETVSSNVSPLPSPAENDESKCLTNDTAANMRQSSANDVPADALEESTASSESSYIFVPRLNSENSQTSEQLPIVQSPASVASPAPEQEVSAGPVFEEPHCSGEISTGEDNGRADDDSSKVLALVPMDSDVFKVPTRRPSRGTLDDAVELSDWSIRFAPIGIDGPELGFPRFVLLGNRKGHSAQWRTSIIIRVESAEILHTSSTKYRLVGDMDIMDSASAGFPKMFVAKFIRGFPPDWRTRITELYDTFFGNLDTHNSIESQKETKQPLLFSQDSEESDRYDQLQKSHYAQNGRTSRAGCSKSSDTIGYNSERGRDARIDSSPSGYSDEPYIRDATSSAAVSRRSSTSGPEVRRSRSGRCIHAPLAQWAGERVRYDGFGNVIGVQGVNTETMHSKGAVGALALSNYYGVSPARPPRQSEAFLQVPELAVDHGPKTMKRRKALVTYSDSSDDGREFNRRRPRPYSDEESPVQKHSRRRAYQTDSEEYEIERELNAERRLLLEQARELRRQQENLIEMERRLAYHEAKWRKKRAKERRFEGEPRSRHYSPVRMVEERNYHRKKPKVEKQHIRKKAPPRQHEEDNYWREDLLDAERLEDDWAREDAQLSDSDYSDGDSDWHEPVRKRRKKRFRRVRKQSSSEDSTTVDDEDEEGSEEEANEESGSKKPALKKEKGWNRTELERLKLALAAIRVRTDDDWEKVARSLGDGRDPESCKQAAIKKLKWEPSAAESPGPVKVSQVVTARAGTIAFQHQTNEYTRKFMLGGGGQGEDFFKSNETNMNNSLAIPDVTEFGADDSLLEALRTPAAVLAERKVANRRQFLAEAEDDDTPIRRRSSLLPMGTPVNSAQRERQDRYFHHLISKGGCRDMSRMNFSRVGNSTRFETTEVGRGSNKGQNYGSLHNDLDYVAKMTRKAARKNAVLEEDSDRDLELEEDVEGDDDDVF</sequence>
<feature type="compositionally biased region" description="Polar residues" evidence="2">
    <location>
        <begin position="537"/>
        <end position="546"/>
    </location>
</feature>
<feature type="compositionally biased region" description="Basic and acidic residues" evidence="2">
    <location>
        <begin position="236"/>
        <end position="251"/>
    </location>
</feature>
<evidence type="ECO:0000256" key="2">
    <source>
        <dbReference type="SAM" id="MobiDB-lite"/>
    </source>
</evidence>
<evidence type="ECO:0000259" key="3">
    <source>
        <dbReference type="SMART" id="SM00717"/>
    </source>
</evidence>
<feature type="region of interest" description="Disordered" evidence="2">
    <location>
        <begin position="683"/>
        <end position="733"/>
    </location>
</feature>
<organism evidence="4 5">
    <name type="scientific">Ancylostoma ceylanicum</name>
    <dbReference type="NCBI Taxonomy" id="53326"/>
    <lineage>
        <taxon>Eukaryota</taxon>
        <taxon>Metazoa</taxon>
        <taxon>Ecdysozoa</taxon>
        <taxon>Nematoda</taxon>
        <taxon>Chromadorea</taxon>
        <taxon>Rhabditida</taxon>
        <taxon>Rhabditina</taxon>
        <taxon>Rhabditomorpha</taxon>
        <taxon>Strongyloidea</taxon>
        <taxon>Ancylostomatidae</taxon>
        <taxon>Ancylostomatinae</taxon>
        <taxon>Ancylostoma</taxon>
    </lineage>
</organism>
<reference evidence="5" key="1">
    <citation type="journal article" date="2015" name="Nat. Genet.">
        <title>The genome and transcriptome of the zoonotic hookworm Ancylostoma ceylanicum identify infection-specific gene families.</title>
        <authorList>
            <person name="Schwarz E.M."/>
            <person name="Hu Y."/>
            <person name="Antoshechkin I."/>
            <person name="Miller M.M."/>
            <person name="Sternberg P.W."/>
            <person name="Aroian R.V."/>
        </authorList>
    </citation>
    <scope>NUCLEOTIDE SEQUENCE</scope>
    <source>
        <strain evidence="5">HY135</strain>
    </source>
</reference>
<feature type="region of interest" description="Disordered" evidence="2">
    <location>
        <begin position="329"/>
        <end position="367"/>
    </location>
</feature>
<dbReference type="EMBL" id="JARK01001400">
    <property type="protein sequence ID" value="EYC08729.1"/>
    <property type="molecule type" value="Genomic_DNA"/>
</dbReference>
<dbReference type="InterPro" id="IPR001005">
    <property type="entry name" value="SANT/Myb"/>
</dbReference>
<feature type="region of interest" description="Disordered" evidence="2">
    <location>
        <begin position="512"/>
        <end position="607"/>
    </location>
</feature>
<accession>A0A016U089</accession>
<dbReference type="InterPro" id="IPR015216">
    <property type="entry name" value="SANTA"/>
</dbReference>
<feature type="domain" description="Myb-like" evidence="3">
    <location>
        <begin position="920"/>
        <end position="973"/>
    </location>
</feature>
<dbReference type="GO" id="GO:0000775">
    <property type="term" value="C:chromosome, centromeric region"/>
    <property type="evidence" value="ECO:0007669"/>
    <property type="project" value="TreeGrafter"/>
</dbReference>
<evidence type="ECO:0000313" key="4">
    <source>
        <dbReference type="EMBL" id="EYC08729.1"/>
    </source>
</evidence>